<evidence type="ECO:0000313" key="9">
    <source>
        <dbReference type="EMBL" id="MBE9032364.1"/>
    </source>
</evidence>
<dbReference type="PANTHER" id="PTHR11142:SF0">
    <property type="entry name" value="TRNA PSEUDOURIDINE SYNTHASE-LIKE 1"/>
    <property type="match status" value="1"/>
</dbReference>
<feature type="domain" description="Pseudouridine synthase I TruA alpha/beta" evidence="8">
    <location>
        <begin position="146"/>
        <end position="246"/>
    </location>
</feature>
<comment type="caution">
    <text evidence="4">Lacks conserved residue(s) required for the propagation of feature annotation.</text>
</comment>
<feature type="binding site" evidence="4 6">
    <location>
        <position position="111"/>
    </location>
    <ligand>
        <name>substrate</name>
    </ligand>
</feature>
<dbReference type="InterPro" id="IPR020097">
    <property type="entry name" value="PsdUridine_synth_TruA_a/b_dom"/>
</dbReference>
<keyword evidence="3 4" id="KW-0413">Isomerase</keyword>
<evidence type="ECO:0000256" key="5">
    <source>
        <dbReference type="PIRSR" id="PIRSR001430-1"/>
    </source>
</evidence>
<evidence type="ECO:0000256" key="3">
    <source>
        <dbReference type="ARBA" id="ARBA00023235"/>
    </source>
</evidence>
<dbReference type="NCBIfam" id="TIGR00071">
    <property type="entry name" value="hisT_truA"/>
    <property type="match status" value="1"/>
</dbReference>
<dbReference type="EMBL" id="JADEXQ010000101">
    <property type="protein sequence ID" value="MBE9032364.1"/>
    <property type="molecule type" value="Genomic_DNA"/>
</dbReference>
<gene>
    <name evidence="4 9" type="primary">truA</name>
    <name evidence="9" type="ORF">IQ266_21740</name>
</gene>
<dbReference type="HAMAP" id="MF_00171">
    <property type="entry name" value="TruA"/>
    <property type="match status" value="1"/>
</dbReference>
<sequence>MQRVALVLQYQGSQFSGWQRQPHNQRTVQEVLEDALASVVGARVVVHTAGRTDAGVHAAAQVVHFDVQTLIPPQRWMGILNGRLPEDIVVRAATPVSADWHARFSASWRRYRYTLYTNRVPNLFVSPYAWHYYYEPLDEKLMHQALAPLVGRHHLAAFHRAGSGRAHSWVDVHEAFCQRQGDFVTIEVQASGFLYGMMRLLVGLLVQVGKGERSVDEFTELWMSERRDQVKYSAPARGLCLLRVGYSDCPFSPDVWYDAQPQLTLPTAFPTLDQIPHLDPPIDYRTEASVFSESNS</sequence>
<dbReference type="GO" id="GO:0160147">
    <property type="term" value="F:tRNA pseudouridine(38-40) synthase activity"/>
    <property type="evidence" value="ECO:0007669"/>
    <property type="project" value="UniProtKB-EC"/>
</dbReference>
<dbReference type="EC" id="5.4.99.12" evidence="4"/>
<dbReference type="GO" id="GO:0031119">
    <property type="term" value="P:tRNA pseudouridine synthesis"/>
    <property type="evidence" value="ECO:0007669"/>
    <property type="project" value="UniProtKB-UniRule"/>
</dbReference>
<accession>A0A928VUL4</accession>
<dbReference type="PANTHER" id="PTHR11142">
    <property type="entry name" value="PSEUDOURIDYLATE SYNTHASE"/>
    <property type="match status" value="1"/>
</dbReference>
<dbReference type="SUPFAM" id="SSF55120">
    <property type="entry name" value="Pseudouridine synthase"/>
    <property type="match status" value="1"/>
</dbReference>
<keyword evidence="10" id="KW-1185">Reference proteome</keyword>
<comment type="function">
    <text evidence="4">Formation of pseudouridine at positions 38, 39 and 40 in the anticodon stem and loop of transfer RNAs.</text>
</comment>
<dbReference type="InterPro" id="IPR001406">
    <property type="entry name" value="PsdUridine_synth_TruA"/>
</dbReference>
<evidence type="ECO:0000259" key="8">
    <source>
        <dbReference type="Pfam" id="PF01416"/>
    </source>
</evidence>
<evidence type="ECO:0000256" key="4">
    <source>
        <dbReference type="HAMAP-Rule" id="MF_00171"/>
    </source>
</evidence>
<dbReference type="InterPro" id="IPR020103">
    <property type="entry name" value="PsdUridine_synth_cat_dom_sf"/>
</dbReference>
<dbReference type="InterPro" id="IPR020094">
    <property type="entry name" value="TruA/RsuA/RluB/E/F_N"/>
</dbReference>
<dbReference type="CDD" id="cd02570">
    <property type="entry name" value="PseudoU_synth_EcTruA"/>
    <property type="match status" value="1"/>
</dbReference>
<evidence type="ECO:0000313" key="10">
    <source>
        <dbReference type="Proteomes" id="UP000625316"/>
    </source>
</evidence>
<proteinExistence type="inferred from homology"/>
<keyword evidence="2 4" id="KW-0819">tRNA processing</keyword>
<dbReference type="Proteomes" id="UP000625316">
    <property type="component" value="Unassembled WGS sequence"/>
</dbReference>
<dbReference type="Pfam" id="PF01416">
    <property type="entry name" value="PseudoU_synth_1"/>
    <property type="match status" value="2"/>
</dbReference>
<comment type="similarity">
    <text evidence="1 4 7">Belongs to the tRNA pseudouridine synthase TruA family.</text>
</comment>
<dbReference type="AlphaFoldDB" id="A0A928VUL4"/>
<comment type="caution">
    <text evidence="9">The sequence shown here is derived from an EMBL/GenBank/DDBJ whole genome shotgun (WGS) entry which is preliminary data.</text>
</comment>
<evidence type="ECO:0000256" key="6">
    <source>
        <dbReference type="PIRSR" id="PIRSR001430-2"/>
    </source>
</evidence>
<evidence type="ECO:0000256" key="7">
    <source>
        <dbReference type="RuleBase" id="RU003792"/>
    </source>
</evidence>
<dbReference type="InterPro" id="IPR020095">
    <property type="entry name" value="PsdUridine_synth_TruA_C"/>
</dbReference>
<dbReference type="FunFam" id="3.30.70.580:FF:000001">
    <property type="entry name" value="tRNA pseudouridine synthase A"/>
    <property type="match status" value="1"/>
</dbReference>
<organism evidence="9 10">
    <name type="scientific">Romeriopsis navalis LEGE 11480</name>
    <dbReference type="NCBI Taxonomy" id="2777977"/>
    <lineage>
        <taxon>Bacteria</taxon>
        <taxon>Bacillati</taxon>
        <taxon>Cyanobacteriota</taxon>
        <taxon>Cyanophyceae</taxon>
        <taxon>Leptolyngbyales</taxon>
        <taxon>Leptolyngbyaceae</taxon>
        <taxon>Romeriopsis</taxon>
        <taxon>Romeriopsis navalis</taxon>
    </lineage>
</organism>
<dbReference type="Gene3D" id="3.30.70.580">
    <property type="entry name" value="Pseudouridine synthase I, catalytic domain, N-terminal subdomain"/>
    <property type="match status" value="1"/>
</dbReference>
<feature type="active site" description="Nucleophile" evidence="4 5">
    <location>
        <position position="53"/>
    </location>
</feature>
<dbReference type="PIRSF" id="PIRSF001430">
    <property type="entry name" value="tRNA_psdUrid_synth"/>
    <property type="match status" value="1"/>
</dbReference>
<feature type="domain" description="Pseudouridine synthase I TruA alpha/beta" evidence="8">
    <location>
        <begin position="9"/>
        <end position="104"/>
    </location>
</feature>
<evidence type="ECO:0000256" key="2">
    <source>
        <dbReference type="ARBA" id="ARBA00022694"/>
    </source>
</evidence>
<name>A0A928VUL4_9CYAN</name>
<reference evidence="9" key="1">
    <citation type="submission" date="2020-10" db="EMBL/GenBank/DDBJ databases">
        <authorList>
            <person name="Castelo-Branco R."/>
            <person name="Eusebio N."/>
            <person name="Adriana R."/>
            <person name="Vieira A."/>
            <person name="Brugerolle De Fraissinette N."/>
            <person name="Rezende De Castro R."/>
            <person name="Schneider M.P."/>
            <person name="Vasconcelos V."/>
            <person name="Leao P.N."/>
        </authorList>
    </citation>
    <scope>NUCLEOTIDE SEQUENCE</scope>
    <source>
        <strain evidence="9">LEGE 11480</strain>
    </source>
</reference>
<protein>
    <recommendedName>
        <fullName evidence="4">tRNA pseudouridine synthase A</fullName>
        <ecNumber evidence="4">5.4.99.12</ecNumber>
    </recommendedName>
    <alternativeName>
        <fullName evidence="4">tRNA pseudouridine(38-40) synthase</fullName>
    </alternativeName>
    <alternativeName>
        <fullName evidence="4">tRNA pseudouridylate synthase I</fullName>
    </alternativeName>
    <alternativeName>
        <fullName evidence="4">tRNA-uridine isomerase I</fullName>
    </alternativeName>
</protein>
<comment type="subunit">
    <text evidence="4">Homodimer.</text>
</comment>
<comment type="catalytic activity">
    <reaction evidence="4 7">
        <text>uridine(38/39/40) in tRNA = pseudouridine(38/39/40) in tRNA</text>
        <dbReference type="Rhea" id="RHEA:22376"/>
        <dbReference type="Rhea" id="RHEA-COMP:10085"/>
        <dbReference type="Rhea" id="RHEA-COMP:10087"/>
        <dbReference type="ChEBI" id="CHEBI:65314"/>
        <dbReference type="ChEBI" id="CHEBI:65315"/>
        <dbReference type="EC" id="5.4.99.12"/>
    </reaction>
</comment>
<dbReference type="GO" id="GO:0003723">
    <property type="term" value="F:RNA binding"/>
    <property type="evidence" value="ECO:0007669"/>
    <property type="project" value="InterPro"/>
</dbReference>
<evidence type="ECO:0000256" key="1">
    <source>
        <dbReference type="ARBA" id="ARBA00009375"/>
    </source>
</evidence>
<dbReference type="Gene3D" id="3.30.70.660">
    <property type="entry name" value="Pseudouridine synthase I, catalytic domain, C-terminal subdomain"/>
    <property type="match status" value="1"/>
</dbReference>